<keyword evidence="2" id="KW-1185">Reference proteome</keyword>
<dbReference type="InterPro" id="IPR023387">
    <property type="entry name" value="DUF1653-like_dom"/>
</dbReference>
<gene>
    <name evidence="1" type="ORF">ABVT43_19240</name>
</gene>
<comment type="caution">
    <text evidence="1">The sequence shown here is derived from an EMBL/GenBank/DDBJ whole genome shotgun (WGS) entry which is preliminary data.</text>
</comment>
<dbReference type="InterPro" id="IPR037135">
    <property type="entry name" value="DUF1653-like_dom_sf"/>
</dbReference>
<dbReference type="Pfam" id="PF07866">
    <property type="entry name" value="DUF1653"/>
    <property type="match status" value="1"/>
</dbReference>
<dbReference type="EMBL" id="JBEVCJ010000043">
    <property type="protein sequence ID" value="MET1257284.1"/>
    <property type="molecule type" value="Genomic_DNA"/>
</dbReference>
<evidence type="ECO:0000313" key="2">
    <source>
        <dbReference type="Proteomes" id="UP001548189"/>
    </source>
</evidence>
<dbReference type="Proteomes" id="UP001548189">
    <property type="component" value="Unassembled WGS sequence"/>
</dbReference>
<accession>A0ABV2BZE0</accession>
<name>A0ABV2BZE0_9GAMM</name>
<organism evidence="1 2">
    <name type="scientific">Aliikangiella maris</name>
    <dbReference type="NCBI Taxonomy" id="3162458"/>
    <lineage>
        <taxon>Bacteria</taxon>
        <taxon>Pseudomonadati</taxon>
        <taxon>Pseudomonadota</taxon>
        <taxon>Gammaproteobacteria</taxon>
        <taxon>Oceanospirillales</taxon>
        <taxon>Pleioneaceae</taxon>
        <taxon>Aliikangiella</taxon>
    </lineage>
</organism>
<dbReference type="Gene3D" id="2.30.30.320">
    <property type="entry name" value="DUF1653-like domain"/>
    <property type="match status" value="1"/>
</dbReference>
<reference evidence="1 2" key="1">
    <citation type="submission" date="2024-06" db="EMBL/GenBank/DDBJ databases">
        <authorList>
            <person name="Li F."/>
        </authorList>
    </citation>
    <scope>NUCLEOTIDE SEQUENCE [LARGE SCALE GENOMIC DNA]</scope>
    <source>
        <strain evidence="1 2">GXAS 311</strain>
    </source>
</reference>
<evidence type="ECO:0000313" key="1">
    <source>
        <dbReference type="EMBL" id="MET1257284.1"/>
    </source>
</evidence>
<protein>
    <submittedName>
        <fullName evidence="1">DUF1653 domain-containing protein</fullName>
    </submittedName>
</protein>
<proteinExistence type="predicted"/>
<sequence>MLSAKNEIVPGKYRHYKGNEYQVVGTAMHSETEELLVLYYPLYKPLEYWVRPFDMFVESIAVNGQMVKRFEFIEPA</sequence>